<dbReference type="SUPFAM" id="SSF55174">
    <property type="entry name" value="Alpha-L RNA-binding motif"/>
    <property type="match status" value="1"/>
</dbReference>
<dbReference type="Gene3D" id="3.10.290.10">
    <property type="entry name" value="RNA-binding S4 domain"/>
    <property type="match status" value="1"/>
</dbReference>
<dbReference type="InterPro" id="IPR050188">
    <property type="entry name" value="RluA_PseudoU_synthase"/>
</dbReference>
<comment type="similarity">
    <text evidence="1">Belongs to the pseudouridine synthase RluA family.</text>
</comment>
<dbReference type="AlphaFoldDB" id="A0A160VCW0"/>
<dbReference type="SUPFAM" id="SSF55120">
    <property type="entry name" value="Pseudouridine synthase"/>
    <property type="match status" value="1"/>
</dbReference>
<feature type="domain" description="RNA-binding S4" evidence="3">
    <location>
        <begin position="1"/>
        <end position="64"/>
    </location>
</feature>
<dbReference type="Pfam" id="PF00849">
    <property type="entry name" value="PseudoU_synth_2"/>
    <property type="match status" value="1"/>
</dbReference>
<dbReference type="InterPro" id="IPR006225">
    <property type="entry name" value="PsdUridine_synth_RluC/D"/>
</dbReference>
<dbReference type="PANTHER" id="PTHR21600:SF44">
    <property type="entry name" value="RIBOSOMAL LARGE SUBUNIT PSEUDOURIDINE SYNTHASE D"/>
    <property type="match status" value="1"/>
</dbReference>
<dbReference type="InterPro" id="IPR020103">
    <property type="entry name" value="PsdUridine_synth_cat_dom_sf"/>
</dbReference>
<sequence>MRLDKYLSEQLVDYSRSQIQAMIQDGKVMIDGRKEKSSYRLQGREAIVVDPIQSQPSPVLNEPQDIPLSIVYEDDAILVIDKQPGLVVHPGTGVKDNTLVNGLMFYTSALSEINGSTRPGIVHRLDRDTSGVMVIAKTNLAHRKIAEQFENKLVTKTYIGLTWGIWTENEGLIDEPIKRKRSDPTSFTVDETGRKATTGYKIERAWRYISNVRFYPKTGRTHQIRVHAAHMGHPIVADQKYGGGENRTKGFLPEVTRELQQVLTILERHALHAMSLEFVHPETAKTVSFQAPLPEDFNDTINLLNEKYG</sequence>
<name>A0A160VCW0_9ZZZZ</name>
<dbReference type="InterPro" id="IPR002942">
    <property type="entry name" value="S4_RNA-bd"/>
</dbReference>
<evidence type="ECO:0000256" key="2">
    <source>
        <dbReference type="ARBA" id="ARBA00023235"/>
    </source>
</evidence>
<dbReference type="CDD" id="cd02869">
    <property type="entry name" value="PseudoU_synth_RluA_like"/>
    <property type="match status" value="1"/>
</dbReference>
<dbReference type="GO" id="GO:0000455">
    <property type="term" value="P:enzyme-directed rRNA pseudouridine synthesis"/>
    <property type="evidence" value="ECO:0007669"/>
    <property type="project" value="TreeGrafter"/>
</dbReference>
<dbReference type="EMBL" id="FAXC01000018">
    <property type="protein sequence ID" value="CUV08178.1"/>
    <property type="molecule type" value="Genomic_DNA"/>
</dbReference>
<dbReference type="Pfam" id="PF01479">
    <property type="entry name" value="S4"/>
    <property type="match status" value="1"/>
</dbReference>
<protein>
    <submittedName>
        <fullName evidence="4">Ribosomal large subunit pseudouridine synthase D</fullName>
        <ecNumber evidence="4">4.2.1.70</ecNumber>
    </submittedName>
</protein>
<dbReference type="PANTHER" id="PTHR21600">
    <property type="entry name" value="MITOCHONDRIAL RNA PSEUDOURIDINE SYNTHASE"/>
    <property type="match status" value="1"/>
</dbReference>
<dbReference type="GO" id="GO:0004730">
    <property type="term" value="F:pseudouridylate synthase activity"/>
    <property type="evidence" value="ECO:0007669"/>
    <property type="project" value="UniProtKB-EC"/>
</dbReference>
<gene>
    <name evidence="4" type="ORF">MGWOODY_Mmi2360</name>
</gene>
<keyword evidence="2" id="KW-0413">Isomerase</keyword>
<reference evidence="4" key="1">
    <citation type="submission" date="2015-10" db="EMBL/GenBank/DDBJ databases">
        <authorList>
            <person name="Gilbert D.G."/>
        </authorList>
    </citation>
    <scope>NUCLEOTIDE SEQUENCE</scope>
</reference>
<dbReference type="NCBIfam" id="TIGR00005">
    <property type="entry name" value="rluA_subfam"/>
    <property type="match status" value="1"/>
</dbReference>
<dbReference type="InterPro" id="IPR006224">
    <property type="entry name" value="PsdUridine_synth_RluA-like_CS"/>
</dbReference>
<dbReference type="PROSITE" id="PS50889">
    <property type="entry name" value="S4"/>
    <property type="match status" value="1"/>
</dbReference>
<proteinExistence type="inferred from homology"/>
<dbReference type="CDD" id="cd00165">
    <property type="entry name" value="S4"/>
    <property type="match status" value="1"/>
</dbReference>
<dbReference type="PROSITE" id="PS01129">
    <property type="entry name" value="PSI_RLU"/>
    <property type="match status" value="1"/>
</dbReference>
<dbReference type="GO" id="GO:0009982">
    <property type="term" value="F:pseudouridine synthase activity"/>
    <property type="evidence" value="ECO:0007669"/>
    <property type="project" value="InterPro"/>
</dbReference>
<organism evidence="4">
    <name type="scientific">hydrothermal vent metagenome</name>
    <dbReference type="NCBI Taxonomy" id="652676"/>
    <lineage>
        <taxon>unclassified sequences</taxon>
        <taxon>metagenomes</taxon>
        <taxon>ecological metagenomes</taxon>
    </lineage>
</organism>
<evidence type="ECO:0000259" key="3">
    <source>
        <dbReference type="SMART" id="SM00363"/>
    </source>
</evidence>
<evidence type="ECO:0000313" key="4">
    <source>
        <dbReference type="EMBL" id="CUV08178.1"/>
    </source>
</evidence>
<keyword evidence="4" id="KW-0456">Lyase</keyword>
<dbReference type="InterPro" id="IPR006145">
    <property type="entry name" value="PsdUridine_synth_RsuA/RluA"/>
</dbReference>
<dbReference type="EC" id="4.2.1.70" evidence="4"/>
<dbReference type="GO" id="GO:0003723">
    <property type="term" value="F:RNA binding"/>
    <property type="evidence" value="ECO:0007669"/>
    <property type="project" value="InterPro"/>
</dbReference>
<dbReference type="Gene3D" id="3.30.2350.10">
    <property type="entry name" value="Pseudouridine synthase"/>
    <property type="match status" value="1"/>
</dbReference>
<evidence type="ECO:0000256" key="1">
    <source>
        <dbReference type="ARBA" id="ARBA00010876"/>
    </source>
</evidence>
<dbReference type="SMART" id="SM00363">
    <property type="entry name" value="S4"/>
    <property type="match status" value="1"/>
</dbReference>
<dbReference type="InterPro" id="IPR036986">
    <property type="entry name" value="S4_RNA-bd_sf"/>
</dbReference>
<accession>A0A160VCW0</accession>